<name>A0A9D4YPN9_PEA</name>
<dbReference type="Gramene" id="Psat01G0055700-T1">
    <property type="protein sequence ID" value="KAI5441136.1"/>
    <property type="gene ID" value="KIW84_010557"/>
</dbReference>
<protein>
    <recommendedName>
        <fullName evidence="1">PB1-like domain-containing protein</fullName>
    </recommendedName>
</protein>
<dbReference type="Pfam" id="PF26130">
    <property type="entry name" value="PB1-like"/>
    <property type="match status" value="1"/>
</dbReference>
<sequence length="181" mass="21416">MSNINGMSVSYGAPSSWTKEDPKFCSRQAKINVVKLRTNQGGSLIYYPCKLYVDGEVDELNWKWEVDLMSYMEIFRVIKSLCYARVKCMWYHDMKFSLERGIRTINNDKDVLKFGEDMKGYDYNDIYVEHIVYEPNFVTENEVREFVEAQQETINVELDDEVHIEDKDEDNVEETEEVQLE</sequence>
<accession>A0A9D4YPN9</accession>
<dbReference type="EMBL" id="JAMSHJ010000001">
    <property type="protein sequence ID" value="KAI5441136.1"/>
    <property type="molecule type" value="Genomic_DNA"/>
</dbReference>
<dbReference type="InterPro" id="IPR058594">
    <property type="entry name" value="PB1-like_dom_pln"/>
</dbReference>
<evidence type="ECO:0000313" key="2">
    <source>
        <dbReference type="EMBL" id="KAI5441136.1"/>
    </source>
</evidence>
<dbReference type="Proteomes" id="UP001058974">
    <property type="component" value="Chromosome 1"/>
</dbReference>
<dbReference type="AlphaFoldDB" id="A0A9D4YPN9"/>
<organism evidence="2 3">
    <name type="scientific">Pisum sativum</name>
    <name type="common">Garden pea</name>
    <name type="synonym">Lathyrus oleraceus</name>
    <dbReference type="NCBI Taxonomy" id="3888"/>
    <lineage>
        <taxon>Eukaryota</taxon>
        <taxon>Viridiplantae</taxon>
        <taxon>Streptophyta</taxon>
        <taxon>Embryophyta</taxon>
        <taxon>Tracheophyta</taxon>
        <taxon>Spermatophyta</taxon>
        <taxon>Magnoliopsida</taxon>
        <taxon>eudicotyledons</taxon>
        <taxon>Gunneridae</taxon>
        <taxon>Pentapetalae</taxon>
        <taxon>rosids</taxon>
        <taxon>fabids</taxon>
        <taxon>Fabales</taxon>
        <taxon>Fabaceae</taxon>
        <taxon>Papilionoideae</taxon>
        <taxon>50 kb inversion clade</taxon>
        <taxon>NPAAA clade</taxon>
        <taxon>Hologalegina</taxon>
        <taxon>IRL clade</taxon>
        <taxon>Fabeae</taxon>
        <taxon>Lathyrus</taxon>
    </lineage>
</organism>
<feature type="domain" description="PB1-like" evidence="1">
    <location>
        <begin position="35"/>
        <end position="130"/>
    </location>
</feature>
<evidence type="ECO:0000313" key="3">
    <source>
        <dbReference type="Proteomes" id="UP001058974"/>
    </source>
</evidence>
<proteinExistence type="predicted"/>
<comment type="caution">
    <text evidence="2">The sequence shown here is derived from an EMBL/GenBank/DDBJ whole genome shotgun (WGS) entry which is preliminary data.</text>
</comment>
<gene>
    <name evidence="2" type="ORF">KIW84_010557</name>
</gene>
<evidence type="ECO:0000259" key="1">
    <source>
        <dbReference type="Pfam" id="PF26130"/>
    </source>
</evidence>
<keyword evidence="3" id="KW-1185">Reference proteome</keyword>
<reference evidence="2 3" key="1">
    <citation type="journal article" date="2022" name="Nat. Genet.">
        <title>Improved pea reference genome and pan-genome highlight genomic features and evolutionary characteristics.</title>
        <authorList>
            <person name="Yang T."/>
            <person name="Liu R."/>
            <person name="Luo Y."/>
            <person name="Hu S."/>
            <person name="Wang D."/>
            <person name="Wang C."/>
            <person name="Pandey M.K."/>
            <person name="Ge S."/>
            <person name="Xu Q."/>
            <person name="Li N."/>
            <person name="Li G."/>
            <person name="Huang Y."/>
            <person name="Saxena R.K."/>
            <person name="Ji Y."/>
            <person name="Li M."/>
            <person name="Yan X."/>
            <person name="He Y."/>
            <person name="Liu Y."/>
            <person name="Wang X."/>
            <person name="Xiang C."/>
            <person name="Varshney R.K."/>
            <person name="Ding H."/>
            <person name="Gao S."/>
            <person name="Zong X."/>
        </authorList>
    </citation>
    <scope>NUCLEOTIDE SEQUENCE [LARGE SCALE GENOMIC DNA]</scope>
    <source>
        <strain evidence="2 3">cv. Zhongwan 6</strain>
    </source>
</reference>